<evidence type="ECO:0000313" key="7">
    <source>
        <dbReference type="WBParaSite" id="OFLC_0000574901-mRNA-1"/>
    </source>
</evidence>
<organism evidence="7">
    <name type="scientific">Onchocerca flexuosa</name>
    <dbReference type="NCBI Taxonomy" id="387005"/>
    <lineage>
        <taxon>Eukaryota</taxon>
        <taxon>Metazoa</taxon>
        <taxon>Ecdysozoa</taxon>
        <taxon>Nematoda</taxon>
        <taxon>Chromadorea</taxon>
        <taxon>Rhabditida</taxon>
        <taxon>Spirurina</taxon>
        <taxon>Spiruromorpha</taxon>
        <taxon>Filarioidea</taxon>
        <taxon>Onchocercidae</taxon>
        <taxon>Onchocerca</taxon>
    </lineage>
</organism>
<dbReference type="STRING" id="387005.A0A183HE38"/>
<dbReference type="GO" id="GO:0030198">
    <property type="term" value="P:extracellular matrix organization"/>
    <property type="evidence" value="ECO:0007669"/>
    <property type="project" value="TreeGrafter"/>
</dbReference>
<dbReference type="GO" id="GO:0006508">
    <property type="term" value="P:proteolysis"/>
    <property type="evidence" value="ECO:0007669"/>
    <property type="project" value="TreeGrafter"/>
</dbReference>
<dbReference type="SUPFAM" id="SSF82895">
    <property type="entry name" value="TSP-1 type 1 repeat"/>
    <property type="match status" value="2"/>
</dbReference>
<evidence type="ECO:0000313" key="6">
    <source>
        <dbReference type="Proteomes" id="UP000267606"/>
    </source>
</evidence>
<dbReference type="GO" id="GO:0004222">
    <property type="term" value="F:metalloendopeptidase activity"/>
    <property type="evidence" value="ECO:0007669"/>
    <property type="project" value="TreeGrafter"/>
</dbReference>
<dbReference type="Proteomes" id="UP000267606">
    <property type="component" value="Unassembled WGS sequence"/>
</dbReference>
<dbReference type="GO" id="GO:0031012">
    <property type="term" value="C:extracellular matrix"/>
    <property type="evidence" value="ECO:0007669"/>
    <property type="project" value="TreeGrafter"/>
</dbReference>
<reference evidence="5 6" key="2">
    <citation type="submission" date="2018-11" db="EMBL/GenBank/DDBJ databases">
        <authorList>
            <consortium name="Pathogen Informatics"/>
        </authorList>
    </citation>
    <scope>NUCLEOTIDE SEQUENCE [LARGE SCALE GENOMIC DNA]</scope>
</reference>
<dbReference type="AlphaFoldDB" id="A0A183HE38"/>
<protein>
    <submittedName>
        <fullName evidence="7">Thrombospondin type 1 domain protein</fullName>
    </submittedName>
</protein>
<dbReference type="GO" id="GO:0009653">
    <property type="term" value="P:anatomical structure morphogenesis"/>
    <property type="evidence" value="ECO:0007669"/>
    <property type="project" value="UniProtKB-ARBA"/>
</dbReference>
<dbReference type="GO" id="GO:0005576">
    <property type="term" value="C:extracellular region"/>
    <property type="evidence" value="ECO:0007669"/>
    <property type="project" value="UniProtKB-SubCell"/>
</dbReference>
<dbReference type="WBParaSite" id="OFLC_0000574901-mRNA-1">
    <property type="protein sequence ID" value="OFLC_0000574901-mRNA-1"/>
    <property type="gene ID" value="OFLC_0000574901"/>
</dbReference>
<dbReference type="Gene3D" id="2.20.100.10">
    <property type="entry name" value="Thrombospondin type-1 (TSP1) repeat"/>
    <property type="match status" value="3"/>
</dbReference>
<evidence type="ECO:0000313" key="5">
    <source>
        <dbReference type="EMBL" id="VDO44196.1"/>
    </source>
</evidence>
<reference evidence="7" key="1">
    <citation type="submission" date="2016-06" db="UniProtKB">
        <authorList>
            <consortium name="WormBaseParasite"/>
        </authorList>
    </citation>
    <scope>IDENTIFICATION</scope>
</reference>
<dbReference type="EMBL" id="UZAJ01005112">
    <property type="protein sequence ID" value="VDO44196.1"/>
    <property type="molecule type" value="Genomic_DNA"/>
</dbReference>
<evidence type="ECO:0000256" key="4">
    <source>
        <dbReference type="ARBA" id="ARBA00022737"/>
    </source>
</evidence>
<proteinExistence type="predicted"/>
<sequence length="197" mass="22743">CSATCGVHATTDRRVSCESIEGNEQVRETDCDLAIRPQSIRSCNLNPCPMGEPPLGSWITKDWEKCSVSCGGGWRRRLVTCNTRFCNEDDKPDQFERCNHQECVRVSNVWQMSPWSHCPVTCGGGVQKRTVWCEDEKTRERIEDSECLLSEKPSSIRECNKVECQATSVTDEYYHWYAGKWSPVRTTRRRYHRIRGK</sequence>
<name>A0A183HE38_9BILA</name>
<keyword evidence="3" id="KW-0732">Signal</keyword>
<dbReference type="InterPro" id="IPR036383">
    <property type="entry name" value="TSP1_rpt_sf"/>
</dbReference>
<dbReference type="PANTHER" id="PTHR13723:SF278">
    <property type="entry name" value="ADAM METALLOPEPTIDASE WITH THROMBOSPONDIN TYPE 1 MOTIF A, ISOFORM B"/>
    <property type="match status" value="1"/>
</dbReference>
<dbReference type="InterPro" id="IPR000884">
    <property type="entry name" value="TSP1_rpt"/>
</dbReference>
<evidence type="ECO:0000256" key="2">
    <source>
        <dbReference type="ARBA" id="ARBA00022525"/>
    </source>
</evidence>
<dbReference type="SMART" id="SM00209">
    <property type="entry name" value="TSP1"/>
    <property type="match status" value="2"/>
</dbReference>
<dbReference type="PANTHER" id="PTHR13723">
    <property type="entry name" value="ADAMTS A DISINTEGRIN AND METALLOPROTEASE WITH THROMBOSPONDIN MOTIFS PROTEASE"/>
    <property type="match status" value="1"/>
</dbReference>
<dbReference type="InterPro" id="IPR050439">
    <property type="entry name" value="ADAMTS_ADAMTS-like"/>
</dbReference>
<evidence type="ECO:0000256" key="1">
    <source>
        <dbReference type="ARBA" id="ARBA00004613"/>
    </source>
</evidence>
<comment type="subcellular location">
    <subcellularLocation>
        <location evidence="1">Secreted</location>
    </subcellularLocation>
</comment>
<accession>A0A183HE38</accession>
<dbReference type="Pfam" id="PF19030">
    <property type="entry name" value="TSP1_ADAMTS"/>
    <property type="match status" value="3"/>
</dbReference>
<evidence type="ECO:0000256" key="3">
    <source>
        <dbReference type="ARBA" id="ARBA00022729"/>
    </source>
</evidence>
<keyword evidence="6" id="KW-1185">Reference proteome</keyword>
<dbReference type="PROSITE" id="PS50092">
    <property type="entry name" value="TSP1"/>
    <property type="match status" value="3"/>
</dbReference>
<dbReference type="FunFam" id="2.20.100.10:FF:000005">
    <property type="entry name" value="ADAM metallopeptidase with thrombospondin type 1 motif 9"/>
    <property type="match status" value="1"/>
</dbReference>
<keyword evidence="4" id="KW-0677">Repeat</keyword>
<keyword evidence="2" id="KW-0964">Secreted</keyword>
<gene>
    <name evidence="5" type="ORF">OFLC_LOCUS5751</name>
</gene>